<accession>A0A915KRC8</accession>
<organism evidence="1 2">
    <name type="scientific">Romanomermis culicivorax</name>
    <name type="common">Nematode worm</name>
    <dbReference type="NCBI Taxonomy" id="13658"/>
    <lineage>
        <taxon>Eukaryota</taxon>
        <taxon>Metazoa</taxon>
        <taxon>Ecdysozoa</taxon>
        <taxon>Nematoda</taxon>
        <taxon>Enoplea</taxon>
        <taxon>Dorylaimia</taxon>
        <taxon>Mermithida</taxon>
        <taxon>Mermithoidea</taxon>
        <taxon>Mermithidae</taxon>
        <taxon>Romanomermis</taxon>
    </lineage>
</organism>
<dbReference type="WBParaSite" id="nRc.2.0.1.t41444-RA">
    <property type="protein sequence ID" value="nRc.2.0.1.t41444-RA"/>
    <property type="gene ID" value="nRc.2.0.1.g41444"/>
</dbReference>
<sequence length="111" mass="12212">MSGACSCAVLPNPGVLKVDKGRLWGGRLTMGTAEDWVQRNSRQRKRTIQAVTSVVFVIGLGADESPAGLGFRGSSLMLVLLDRVANRVVNRYHWNLLESQEWVVVLFLKGT</sequence>
<dbReference type="Proteomes" id="UP000887565">
    <property type="component" value="Unplaced"/>
</dbReference>
<evidence type="ECO:0000313" key="1">
    <source>
        <dbReference type="Proteomes" id="UP000887565"/>
    </source>
</evidence>
<dbReference type="AlphaFoldDB" id="A0A915KRC8"/>
<reference evidence="2" key="1">
    <citation type="submission" date="2022-11" db="UniProtKB">
        <authorList>
            <consortium name="WormBaseParasite"/>
        </authorList>
    </citation>
    <scope>IDENTIFICATION</scope>
</reference>
<keyword evidence="1" id="KW-1185">Reference proteome</keyword>
<protein>
    <submittedName>
        <fullName evidence="2">Uncharacterized protein</fullName>
    </submittedName>
</protein>
<name>A0A915KRC8_ROMCU</name>
<evidence type="ECO:0000313" key="2">
    <source>
        <dbReference type="WBParaSite" id="nRc.2.0.1.t41444-RA"/>
    </source>
</evidence>
<proteinExistence type="predicted"/>